<dbReference type="Gramene" id="OPUNC07G08520.1">
    <property type="protein sequence ID" value="OPUNC07G08520.1"/>
    <property type="gene ID" value="OPUNC07G08520"/>
</dbReference>
<dbReference type="Proteomes" id="UP000026962">
    <property type="component" value="Chromosome 7"/>
</dbReference>
<feature type="region of interest" description="Disordered" evidence="1">
    <location>
        <begin position="47"/>
        <end position="98"/>
    </location>
</feature>
<reference evidence="3" key="1">
    <citation type="submission" date="2015-04" db="UniProtKB">
        <authorList>
            <consortium name="EnsemblPlants"/>
        </authorList>
    </citation>
    <scope>IDENTIFICATION</scope>
</reference>
<feature type="chain" id="PRO_5002366581" evidence="2">
    <location>
        <begin position="25"/>
        <end position="121"/>
    </location>
</feature>
<proteinExistence type="predicted"/>
<evidence type="ECO:0000256" key="1">
    <source>
        <dbReference type="SAM" id="MobiDB-lite"/>
    </source>
</evidence>
<dbReference type="OMA" id="MERTKKP"/>
<sequence>MESAKRSCLATSLVLLLLVPTIHGARHVAVTVKGTGAGGEMVATERMAGGGEHGHGYTSHRSHNPNNPNEGGSGTPVVDPHNVATRGHHHRGAAARTAGGGDPRLAACMLLGATFFLLVLG</sequence>
<name>A0A0E0LJ17_ORYPU</name>
<protein>
    <submittedName>
        <fullName evidence="3">Uncharacterized protein</fullName>
    </submittedName>
</protein>
<dbReference type="EnsemblPlants" id="OPUNC07G08520.1">
    <property type="protein sequence ID" value="OPUNC07G08520.1"/>
    <property type="gene ID" value="OPUNC07G08520"/>
</dbReference>
<evidence type="ECO:0000313" key="4">
    <source>
        <dbReference type="Proteomes" id="UP000026962"/>
    </source>
</evidence>
<keyword evidence="4" id="KW-1185">Reference proteome</keyword>
<accession>A0A0E0LJ17</accession>
<evidence type="ECO:0000256" key="2">
    <source>
        <dbReference type="SAM" id="SignalP"/>
    </source>
</evidence>
<evidence type="ECO:0000313" key="3">
    <source>
        <dbReference type="EnsemblPlants" id="OPUNC07G08520.1"/>
    </source>
</evidence>
<feature type="signal peptide" evidence="2">
    <location>
        <begin position="1"/>
        <end position="24"/>
    </location>
</feature>
<dbReference type="AlphaFoldDB" id="A0A0E0LJ17"/>
<reference evidence="3" key="2">
    <citation type="submission" date="2018-05" db="EMBL/GenBank/DDBJ databases">
        <title>OpunRS2 (Oryza punctata Reference Sequence Version 2).</title>
        <authorList>
            <person name="Zhang J."/>
            <person name="Kudrna D."/>
            <person name="Lee S."/>
            <person name="Talag J."/>
            <person name="Welchert J."/>
            <person name="Wing R.A."/>
        </authorList>
    </citation>
    <scope>NUCLEOTIDE SEQUENCE [LARGE SCALE GENOMIC DNA]</scope>
</reference>
<dbReference type="eggNOG" id="ENOG502R3TR">
    <property type="taxonomic scope" value="Eukaryota"/>
</dbReference>
<organism evidence="3">
    <name type="scientific">Oryza punctata</name>
    <name type="common">Red rice</name>
    <dbReference type="NCBI Taxonomy" id="4537"/>
    <lineage>
        <taxon>Eukaryota</taxon>
        <taxon>Viridiplantae</taxon>
        <taxon>Streptophyta</taxon>
        <taxon>Embryophyta</taxon>
        <taxon>Tracheophyta</taxon>
        <taxon>Spermatophyta</taxon>
        <taxon>Magnoliopsida</taxon>
        <taxon>Liliopsida</taxon>
        <taxon>Poales</taxon>
        <taxon>Poaceae</taxon>
        <taxon>BOP clade</taxon>
        <taxon>Oryzoideae</taxon>
        <taxon>Oryzeae</taxon>
        <taxon>Oryzinae</taxon>
        <taxon>Oryza</taxon>
    </lineage>
</organism>
<keyword evidence="2" id="KW-0732">Signal</keyword>
<dbReference type="HOGENOM" id="CLU_163626_0_0_1"/>